<feature type="domain" description="Serine aminopeptidase S33" evidence="1">
    <location>
        <begin position="83"/>
        <end position="184"/>
    </location>
</feature>
<dbReference type="SUPFAM" id="SSF53474">
    <property type="entry name" value="alpha/beta-Hydrolases"/>
    <property type="match status" value="1"/>
</dbReference>
<dbReference type="InterPro" id="IPR029058">
    <property type="entry name" value="AB_hydrolase_fold"/>
</dbReference>
<dbReference type="OrthoDB" id="9777090at2"/>
<dbReference type="Gene3D" id="3.40.50.1820">
    <property type="entry name" value="alpha/beta hydrolase"/>
    <property type="match status" value="1"/>
</dbReference>
<reference evidence="2 3" key="1">
    <citation type="submission" date="2016-12" db="EMBL/GenBank/DDBJ databases">
        <title>The draft genome sequence of Actinophytocola xinjiangensis.</title>
        <authorList>
            <person name="Wang W."/>
            <person name="Yuan L."/>
        </authorList>
    </citation>
    <scope>NUCLEOTIDE SEQUENCE [LARGE SCALE GENOMIC DNA]</scope>
    <source>
        <strain evidence="2 3">CGMCC 4.4663</strain>
    </source>
</reference>
<protein>
    <submittedName>
        <fullName evidence="2">Alpha/beta hydrolase</fullName>
    </submittedName>
</protein>
<keyword evidence="3" id="KW-1185">Reference proteome</keyword>
<organism evidence="2 3">
    <name type="scientific">Actinophytocola xinjiangensis</name>
    <dbReference type="NCBI Taxonomy" id="485602"/>
    <lineage>
        <taxon>Bacteria</taxon>
        <taxon>Bacillati</taxon>
        <taxon>Actinomycetota</taxon>
        <taxon>Actinomycetes</taxon>
        <taxon>Pseudonocardiales</taxon>
        <taxon>Pseudonocardiaceae</taxon>
    </lineage>
</organism>
<proteinExistence type="predicted"/>
<keyword evidence="2" id="KW-0378">Hydrolase</keyword>
<dbReference type="PANTHER" id="PTHR12277">
    <property type="entry name" value="ALPHA/BETA HYDROLASE DOMAIN-CONTAINING PROTEIN"/>
    <property type="match status" value="1"/>
</dbReference>
<dbReference type="RefSeq" id="WP_075133983.1">
    <property type="nucleotide sequence ID" value="NZ_MSIF01000007.1"/>
</dbReference>
<evidence type="ECO:0000259" key="1">
    <source>
        <dbReference type="Pfam" id="PF12146"/>
    </source>
</evidence>
<dbReference type="AlphaFoldDB" id="A0A7Z0WLM1"/>
<dbReference type="InterPro" id="IPR022742">
    <property type="entry name" value="Hydrolase_4"/>
</dbReference>
<name>A0A7Z0WLM1_9PSEU</name>
<comment type="caution">
    <text evidence="2">The sequence shown here is derived from an EMBL/GenBank/DDBJ whole genome shotgun (WGS) entry which is preliminary data.</text>
</comment>
<evidence type="ECO:0000313" key="2">
    <source>
        <dbReference type="EMBL" id="OLF10262.1"/>
    </source>
</evidence>
<dbReference type="PANTHER" id="PTHR12277:SF79">
    <property type="entry name" value="XAA-PRO DIPEPTIDYL-PEPTIDASE-RELATED"/>
    <property type="match status" value="1"/>
</dbReference>
<gene>
    <name evidence="2" type="ORF">BLA60_17680</name>
</gene>
<dbReference type="EMBL" id="MSIF01000007">
    <property type="protein sequence ID" value="OLF10262.1"/>
    <property type="molecule type" value="Genomic_DNA"/>
</dbReference>
<accession>A0A7Z0WLM1</accession>
<dbReference type="Pfam" id="PF12146">
    <property type="entry name" value="Hydrolase_4"/>
    <property type="match status" value="1"/>
</dbReference>
<dbReference type="Proteomes" id="UP000185696">
    <property type="component" value="Unassembled WGS sequence"/>
</dbReference>
<evidence type="ECO:0000313" key="3">
    <source>
        <dbReference type="Proteomes" id="UP000185696"/>
    </source>
</evidence>
<sequence length="281" mass="29302">MLLKLLAGAVALAVLVLVLAYLFQRRLVFLPADGPVPAADTVLPGASDVELRTADGLTLGAWFVPARGDDTGVGTEVDRGVTVLVAQGNAGNRANRAPLAAALRARGLSVLLFDYRGYGGNPGDPTEDGLALDVRAARDHLVERGARRIVYFGESLGAAVVAELATEHPPCGLLLRSPFTALADVAAEHYPFLPVRLLLRDRFPVVEHVRRVTVPTTVVFGSADEVVPVTQSRTVAEATAGPVTTVEEPGAGHNDAVLLDGPRLVDATARLASGSGPQATC</sequence>
<dbReference type="GO" id="GO:0016787">
    <property type="term" value="F:hydrolase activity"/>
    <property type="evidence" value="ECO:0007669"/>
    <property type="project" value="UniProtKB-KW"/>
</dbReference>